<evidence type="ECO:0000259" key="8">
    <source>
        <dbReference type="Pfam" id="PF04234"/>
    </source>
</evidence>
<protein>
    <submittedName>
        <fullName evidence="9">Copper resistance protein CopC</fullName>
    </submittedName>
</protein>
<dbReference type="GO" id="GO:0042597">
    <property type="term" value="C:periplasmic space"/>
    <property type="evidence" value="ECO:0007669"/>
    <property type="project" value="InterPro"/>
</dbReference>
<dbReference type="RefSeq" id="WP_143913967.1">
    <property type="nucleotide sequence ID" value="NZ_VLNT01000010.1"/>
</dbReference>
<evidence type="ECO:0000256" key="1">
    <source>
        <dbReference type="ARBA" id="ARBA00004196"/>
    </source>
</evidence>
<accession>A0A554S7D9</accession>
<dbReference type="GO" id="GO:0006825">
    <property type="term" value="P:copper ion transport"/>
    <property type="evidence" value="ECO:0007669"/>
    <property type="project" value="InterPro"/>
</dbReference>
<evidence type="ECO:0000256" key="5">
    <source>
        <dbReference type="SAM" id="MobiDB-lite"/>
    </source>
</evidence>
<sequence length="170" mass="17778">MRLLRFIGVAVAGLSLLMLWSVAPAAAHAQLIGSTPEADEVLDAAPSEIELEFNEVLIETGSTMLLIDSEGENRVAGDAVLDGRFVRADVAPDLPDGSYEIRWRVVSADGHPINGRIPFSVGAPGDPVPDEPADGGDEDEGSMTMPIVLVAGGVVVVGVVGWLVLGGRRR</sequence>
<keyword evidence="6" id="KW-0472">Membrane</keyword>
<comment type="caution">
    <text evidence="9">The sequence shown here is derived from an EMBL/GenBank/DDBJ whole genome shotgun (WGS) entry which is preliminary data.</text>
</comment>
<feature type="transmembrane region" description="Helical" evidence="6">
    <location>
        <begin position="143"/>
        <end position="165"/>
    </location>
</feature>
<dbReference type="GO" id="GO:0005507">
    <property type="term" value="F:copper ion binding"/>
    <property type="evidence" value="ECO:0007669"/>
    <property type="project" value="InterPro"/>
</dbReference>
<feature type="domain" description="CopC" evidence="8">
    <location>
        <begin position="28"/>
        <end position="121"/>
    </location>
</feature>
<proteinExistence type="predicted"/>
<evidence type="ECO:0000313" key="10">
    <source>
        <dbReference type="Proteomes" id="UP000316988"/>
    </source>
</evidence>
<dbReference type="Proteomes" id="UP000316988">
    <property type="component" value="Unassembled WGS sequence"/>
</dbReference>
<gene>
    <name evidence="9" type="ORF">FNM00_12970</name>
</gene>
<keyword evidence="6" id="KW-1133">Transmembrane helix</keyword>
<dbReference type="EMBL" id="VLNT01000010">
    <property type="protein sequence ID" value="TSD62252.1"/>
    <property type="molecule type" value="Genomic_DNA"/>
</dbReference>
<feature type="region of interest" description="Disordered" evidence="5">
    <location>
        <begin position="117"/>
        <end position="141"/>
    </location>
</feature>
<evidence type="ECO:0000256" key="4">
    <source>
        <dbReference type="ARBA" id="ARBA00023008"/>
    </source>
</evidence>
<keyword evidence="10" id="KW-1185">Reference proteome</keyword>
<dbReference type="InterPro" id="IPR007348">
    <property type="entry name" value="CopC_dom"/>
</dbReference>
<comment type="subcellular location">
    <subcellularLocation>
        <location evidence="1">Cell envelope</location>
    </subcellularLocation>
</comment>
<dbReference type="InterPro" id="IPR014756">
    <property type="entry name" value="Ig_E-set"/>
</dbReference>
<dbReference type="PANTHER" id="PTHR34820">
    <property type="entry name" value="INNER MEMBRANE PROTEIN YEBZ"/>
    <property type="match status" value="1"/>
</dbReference>
<dbReference type="OrthoDB" id="5242236at2"/>
<evidence type="ECO:0000313" key="9">
    <source>
        <dbReference type="EMBL" id="TSD62252.1"/>
    </source>
</evidence>
<dbReference type="GO" id="GO:0005886">
    <property type="term" value="C:plasma membrane"/>
    <property type="evidence" value="ECO:0007669"/>
    <property type="project" value="TreeGrafter"/>
</dbReference>
<dbReference type="GO" id="GO:0030313">
    <property type="term" value="C:cell envelope"/>
    <property type="evidence" value="ECO:0007669"/>
    <property type="project" value="UniProtKB-SubCell"/>
</dbReference>
<keyword evidence="3 7" id="KW-0732">Signal</keyword>
<keyword evidence="2" id="KW-0479">Metal-binding</keyword>
<name>A0A554S7D9_9ACTN</name>
<keyword evidence="6" id="KW-0812">Transmembrane</keyword>
<dbReference type="AlphaFoldDB" id="A0A554S7D9"/>
<reference evidence="9 10" key="1">
    <citation type="submission" date="2019-07" db="EMBL/GenBank/DDBJ databases">
        <authorList>
            <person name="Zhao L.H."/>
        </authorList>
    </citation>
    <scope>NUCLEOTIDE SEQUENCE [LARGE SCALE GENOMIC DNA]</scope>
    <source>
        <strain evidence="9 10">Co35</strain>
    </source>
</reference>
<dbReference type="Pfam" id="PF04234">
    <property type="entry name" value="CopC"/>
    <property type="match status" value="1"/>
</dbReference>
<feature type="chain" id="PRO_5038929559" evidence="7">
    <location>
        <begin position="30"/>
        <end position="170"/>
    </location>
</feature>
<dbReference type="GO" id="GO:0046688">
    <property type="term" value="P:response to copper ion"/>
    <property type="evidence" value="ECO:0007669"/>
    <property type="project" value="InterPro"/>
</dbReference>
<feature type="compositionally biased region" description="Acidic residues" evidence="5">
    <location>
        <begin position="128"/>
        <end position="141"/>
    </location>
</feature>
<dbReference type="InterPro" id="IPR014755">
    <property type="entry name" value="Cu-Rt/internalin_Ig-like"/>
</dbReference>
<organism evidence="9 10">
    <name type="scientific">Aeromicrobium piscarium</name>
    <dbReference type="NCBI Taxonomy" id="2590901"/>
    <lineage>
        <taxon>Bacteria</taxon>
        <taxon>Bacillati</taxon>
        <taxon>Actinomycetota</taxon>
        <taxon>Actinomycetes</taxon>
        <taxon>Propionibacteriales</taxon>
        <taxon>Nocardioidaceae</taxon>
        <taxon>Aeromicrobium</taxon>
    </lineage>
</organism>
<evidence type="ECO:0000256" key="2">
    <source>
        <dbReference type="ARBA" id="ARBA00022723"/>
    </source>
</evidence>
<dbReference type="SUPFAM" id="SSF81296">
    <property type="entry name" value="E set domains"/>
    <property type="match status" value="1"/>
</dbReference>
<dbReference type="InterPro" id="IPR032694">
    <property type="entry name" value="CopC/D"/>
</dbReference>
<keyword evidence="4" id="KW-0186">Copper</keyword>
<dbReference type="Gene3D" id="2.60.40.1220">
    <property type="match status" value="1"/>
</dbReference>
<evidence type="ECO:0000256" key="6">
    <source>
        <dbReference type="SAM" id="Phobius"/>
    </source>
</evidence>
<evidence type="ECO:0000256" key="3">
    <source>
        <dbReference type="ARBA" id="ARBA00022729"/>
    </source>
</evidence>
<evidence type="ECO:0000256" key="7">
    <source>
        <dbReference type="SAM" id="SignalP"/>
    </source>
</evidence>
<feature type="signal peptide" evidence="7">
    <location>
        <begin position="1"/>
        <end position="29"/>
    </location>
</feature>
<dbReference type="PANTHER" id="PTHR34820:SF4">
    <property type="entry name" value="INNER MEMBRANE PROTEIN YEBZ"/>
    <property type="match status" value="1"/>
</dbReference>